<sequence>MRLQATTTNTLSQRELNGDRTTRHFWRQATIDLGGRRLSIDTRDHQCFSTSLAERRLLLQPNRLSARMLDLA</sequence>
<gene>
    <name evidence="1" type="ORF">P8C59_002674</name>
</gene>
<protein>
    <submittedName>
        <fullName evidence="1">Uncharacterized protein</fullName>
    </submittedName>
</protein>
<accession>A0AAD9I028</accession>
<proteinExistence type="predicted"/>
<dbReference type="Proteomes" id="UP001217918">
    <property type="component" value="Unassembled WGS sequence"/>
</dbReference>
<name>A0AAD9I028_9PEZI</name>
<organism evidence="1 2">
    <name type="scientific">Phyllachora maydis</name>
    <dbReference type="NCBI Taxonomy" id="1825666"/>
    <lineage>
        <taxon>Eukaryota</taxon>
        <taxon>Fungi</taxon>
        <taxon>Dikarya</taxon>
        <taxon>Ascomycota</taxon>
        <taxon>Pezizomycotina</taxon>
        <taxon>Sordariomycetes</taxon>
        <taxon>Sordariomycetidae</taxon>
        <taxon>Phyllachorales</taxon>
        <taxon>Phyllachoraceae</taxon>
        <taxon>Phyllachora</taxon>
    </lineage>
</organism>
<evidence type="ECO:0000313" key="2">
    <source>
        <dbReference type="Proteomes" id="UP001217918"/>
    </source>
</evidence>
<keyword evidence="2" id="KW-1185">Reference proteome</keyword>
<dbReference type="EMBL" id="JAQQPM010000002">
    <property type="protein sequence ID" value="KAK2068000.1"/>
    <property type="molecule type" value="Genomic_DNA"/>
</dbReference>
<reference evidence="1" key="1">
    <citation type="journal article" date="2023" name="Mol. Plant Microbe Interact.">
        <title>Elucidating the Obligate Nature and Biological Capacity of an Invasive Fungal Corn Pathogen.</title>
        <authorList>
            <person name="MacCready J.S."/>
            <person name="Roggenkamp E.M."/>
            <person name="Gdanetz K."/>
            <person name="Chilvers M.I."/>
        </authorList>
    </citation>
    <scope>NUCLEOTIDE SEQUENCE</scope>
    <source>
        <strain evidence="1">PM02</strain>
    </source>
</reference>
<dbReference type="AlphaFoldDB" id="A0AAD9I028"/>
<comment type="caution">
    <text evidence="1">The sequence shown here is derived from an EMBL/GenBank/DDBJ whole genome shotgun (WGS) entry which is preliminary data.</text>
</comment>
<evidence type="ECO:0000313" key="1">
    <source>
        <dbReference type="EMBL" id="KAK2068000.1"/>
    </source>
</evidence>